<evidence type="ECO:0000313" key="13">
    <source>
        <dbReference type="EMBL" id="KAK7792589.1"/>
    </source>
</evidence>
<sequence>MKDVAAWYEGRTVLVTGGAGFMGKVLLEKMLRALPGLRRVYVLLRAKRGVAPARRLHDMLQLPVFEKLRAERPEALQKLEAVEGDLLADGLGLSAGDRARVQAEVSVVFHGAASLRLEAELKAAVQHNTLGTLRVLELCKGMPKLEALIHLSTAFCHCEEAVLEERVYPPLKDPHEVLRVVQFLDDEPLRAITPELLGKHPNCYTFSKRLAETLVDEEKERMPVVIVRPSIVSPSFKEPLPGWVDSLNGPIGLTVGAGKGVIRSMLCGTDYFAEVIPVDIVTNFMIVAAWDRAVNKKHVKETPVFNVSNGDVVKVTWGEVVERGRQLSYQYPFDYVVWYPDGNIRSSHLVHNLIVFFFQTIPAYLIDFLMLLFLQKTFMVRLQKRISVGMEVLQYFTMRQWIFNIEKFKATAESLCPKDREIFYSTNVEFDMEKYLLNLLLGARMYCMKEPLSTLPRARRHLKIMFVVHHLSKILFYGFMIYLLVQYIEPLRYSLDYTLTSLGKTPIFRNFITSSS</sequence>
<gene>
    <name evidence="13" type="ORF">R5R35_005309</name>
</gene>
<feature type="transmembrane region" description="Helical" evidence="10">
    <location>
        <begin position="464"/>
        <end position="485"/>
    </location>
</feature>
<evidence type="ECO:0000256" key="6">
    <source>
        <dbReference type="ARBA" id="ARBA00022989"/>
    </source>
</evidence>
<dbReference type="GO" id="GO:0005777">
    <property type="term" value="C:peroxisome"/>
    <property type="evidence" value="ECO:0007669"/>
    <property type="project" value="TreeGrafter"/>
</dbReference>
<proteinExistence type="inferred from homology"/>
<dbReference type="AlphaFoldDB" id="A0AAN9V6N2"/>
<keyword evidence="7 10" id="KW-0443">Lipid metabolism</keyword>
<evidence type="ECO:0000259" key="12">
    <source>
        <dbReference type="Pfam" id="PF07993"/>
    </source>
</evidence>
<dbReference type="PANTHER" id="PTHR11011">
    <property type="entry name" value="MALE STERILITY PROTEIN 2-RELATED"/>
    <property type="match status" value="1"/>
</dbReference>
<evidence type="ECO:0000256" key="7">
    <source>
        <dbReference type="ARBA" id="ARBA00023098"/>
    </source>
</evidence>
<evidence type="ECO:0000256" key="1">
    <source>
        <dbReference type="ARBA" id="ARBA00004141"/>
    </source>
</evidence>
<dbReference type="EC" id="1.2.1.84" evidence="10"/>
<dbReference type="GO" id="GO:0035336">
    <property type="term" value="P:long-chain fatty-acyl-CoA metabolic process"/>
    <property type="evidence" value="ECO:0007669"/>
    <property type="project" value="TreeGrafter"/>
</dbReference>
<organism evidence="13 14">
    <name type="scientific">Gryllus longicercus</name>
    <dbReference type="NCBI Taxonomy" id="2509291"/>
    <lineage>
        <taxon>Eukaryota</taxon>
        <taxon>Metazoa</taxon>
        <taxon>Ecdysozoa</taxon>
        <taxon>Arthropoda</taxon>
        <taxon>Hexapoda</taxon>
        <taxon>Insecta</taxon>
        <taxon>Pterygota</taxon>
        <taxon>Neoptera</taxon>
        <taxon>Polyneoptera</taxon>
        <taxon>Orthoptera</taxon>
        <taxon>Ensifera</taxon>
        <taxon>Gryllidea</taxon>
        <taxon>Grylloidea</taxon>
        <taxon>Gryllidae</taxon>
        <taxon>Gryllinae</taxon>
        <taxon>Gryllus</taxon>
    </lineage>
</organism>
<dbReference type="CDD" id="cd09071">
    <property type="entry name" value="FAR_C"/>
    <property type="match status" value="1"/>
</dbReference>
<keyword evidence="6 10" id="KW-1133">Transmembrane helix</keyword>
<feature type="domain" description="Fatty acyl-CoA reductase C-terminal" evidence="11">
    <location>
        <begin position="358"/>
        <end position="450"/>
    </location>
</feature>
<protein>
    <recommendedName>
        <fullName evidence="10">Fatty acyl-CoA reductase</fullName>
        <ecNumber evidence="10">1.2.1.84</ecNumber>
    </recommendedName>
</protein>
<dbReference type="Pfam" id="PF03015">
    <property type="entry name" value="Sterile"/>
    <property type="match status" value="1"/>
</dbReference>
<feature type="domain" description="Thioester reductase (TE)" evidence="12">
    <location>
        <begin position="15"/>
        <end position="285"/>
    </location>
</feature>
<dbReference type="FunFam" id="3.40.50.720:FF:000143">
    <property type="entry name" value="Fatty acyl-CoA reductase"/>
    <property type="match status" value="1"/>
</dbReference>
<dbReference type="Proteomes" id="UP001378592">
    <property type="component" value="Unassembled WGS sequence"/>
</dbReference>
<keyword evidence="3 10" id="KW-0444">Lipid biosynthesis</keyword>
<dbReference type="InterPro" id="IPR013120">
    <property type="entry name" value="FAR_NAD-bd"/>
</dbReference>
<keyword evidence="10" id="KW-0560">Oxidoreductase</keyword>
<comment type="subcellular location">
    <subcellularLocation>
        <location evidence="1">Membrane</location>
        <topology evidence="1">Multi-pass membrane protein</topology>
    </subcellularLocation>
</comment>
<reference evidence="13 14" key="1">
    <citation type="submission" date="2024-03" db="EMBL/GenBank/DDBJ databases">
        <title>The genome assembly and annotation of the cricket Gryllus longicercus Weissman &amp; Gray.</title>
        <authorList>
            <person name="Szrajer S."/>
            <person name="Gray D."/>
            <person name="Ylla G."/>
        </authorList>
    </citation>
    <scope>NUCLEOTIDE SEQUENCE [LARGE SCALE GENOMIC DNA]</scope>
    <source>
        <strain evidence="13">DAG 2021-001</strain>
        <tissue evidence="13">Whole body minus gut</tissue>
    </source>
</reference>
<evidence type="ECO:0000256" key="3">
    <source>
        <dbReference type="ARBA" id="ARBA00022516"/>
    </source>
</evidence>
<dbReference type="GO" id="GO:0080019">
    <property type="term" value="F:alcohol-forming very long-chain fatty acyl-CoA reductase activity"/>
    <property type="evidence" value="ECO:0007669"/>
    <property type="project" value="InterPro"/>
</dbReference>
<evidence type="ECO:0000256" key="10">
    <source>
        <dbReference type="RuleBase" id="RU363097"/>
    </source>
</evidence>
<evidence type="ECO:0000256" key="8">
    <source>
        <dbReference type="ARBA" id="ARBA00023136"/>
    </source>
</evidence>
<dbReference type="Pfam" id="PF07993">
    <property type="entry name" value="NAD_binding_4"/>
    <property type="match status" value="1"/>
</dbReference>
<keyword evidence="14" id="KW-1185">Reference proteome</keyword>
<evidence type="ECO:0000313" key="14">
    <source>
        <dbReference type="Proteomes" id="UP001378592"/>
    </source>
</evidence>
<dbReference type="CDD" id="cd05236">
    <property type="entry name" value="FAR-N_SDR_e"/>
    <property type="match status" value="1"/>
</dbReference>
<dbReference type="InterPro" id="IPR026055">
    <property type="entry name" value="FAR"/>
</dbReference>
<keyword evidence="8 10" id="KW-0472">Membrane</keyword>
<dbReference type="InterPro" id="IPR036291">
    <property type="entry name" value="NAD(P)-bd_dom_sf"/>
</dbReference>
<dbReference type="GO" id="GO:0102965">
    <property type="term" value="F:alcohol-forming long-chain fatty acyl-CoA reductase activity"/>
    <property type="evidence" value="ECO:0007669"/>
    <property type="project" value="UniProtKB-EC"/>
</dbReference>
<evidence type="ECO:0000256" key="2">
    <source>
        <dbReference type="ARBA" id="ARBA00005928"/>
    </source>
</evidence>
<evidence type="ECO:0000256" key="5">
    <source>
        <dbReference type="ARBA" id="ARBA00022857"/>
    </source>
</evidence>
<evidence type="ECO:0000256" key="9">
    <source>
        <dbReference type="ARBA" id="ARBA00052530"/>
    </source>
</evidence>
<comment type="similarity">
    <text evidence="2 10">Belongs to the fatty acyl-CoA reductase family.</text>
</comment>
<comment type="function">
    <text evidence="10">Catalyzes the reduction of fatty acyl-CoA to fatty alcohols.</text>
</comment>
<dbReference type="PANTHER" id="PTHR11011:SF12">
    <property type="entry name" value="FATTY ACYL-COA REDUCTASE"/>
    <property type="match status" value="1"/>
</dbReference>
<comment type="catalytic activity">
    <reaction evidence="9 10">
        <text>a long-chain fatty acyl-CoA + 2 NADPH + 2 H(+) = a long-chain primary fatty alcohol + 2 NADP(+) + CoA</text>
        <dbReference type="Rhea" id="RHEA:52716"/>
        <dbReference type="ChEBI" id="CHEBI:15378"/>
        <dbReference type="ChEBI" id="CHEBI:57287"/>
        <dbReference type="ChEBI" id="CHEBI:57783"/>
        <dbReference type="ChEBI" id="CHEBI:58349"/>
        <dbReference type="ChEBI" id="CHEBI:77396"/>
        <dbReference type="ChEBI" id="CHEBI:83139"/>
        <dbReference type="EC" id="1.2.1.84"/>
    </reaction>
</comment>
<accession>A0AAN9V6N2</accession>
<dbReference type="EMBL" id="JAZDUA010000441">
    <property type="protein sequence ID" value="KAK7792589.1"/>
    <property type="molecule type" value="Genomic_DNA"/>
</dbReference>
<keyword evidence="5 10" id="KW-0521">NADP</keyword>
<comment type="caution">
    <text evidence="13">The sequence shown here is derived from an EMBL/GenBank/DDBJ whole genome shotgun (WGS) entry which is preliminary data.</text>
</comment>
<dbReference type="SUPFAM" id="SSF51735">
    <property type="entry name" value="NAD(P)-binding Rossmann-fold domains"/>
    <property type="match status" value="1"/>
</dbReference>
<keyword evidence="4 10" id="KW-0812">Transmembrane</keyword>
<dbReference type="InterPro" id="IPR033640">
    <property type="entry name" value="FAR_C"/>
</dbReference>
<evidence type="ECO:0000259" key="11">
    <source>
        <dbReference type="Pfam" id="PF03015"/>
    </source>
</evidence>
<evidence type="ECO:0000256" key="4">
    <source>
        <dbReference type="ARBA" id="ARBA00022692"/>
    </source>
</evidence>
<dbReference type="GO" id="GO:0016020">
    <property type="term" value="C:membrane"/>
    <property type="evidence" value="ECO:0007669"/>
    <property type="project" value="UniProtKB-SubCell"/>
</dbReference>
<feature type="transmembrane region" description="Helical" evidence="10">
    <location>
        <begin position="353"/>
        <end position="374"/>
    </location>
</feature>
<dbReference type="Gene3D" id="3.40.50.720">
    <property type="entry name" value="NAD(P)-binding Rossmann-like Domain"/>
    <property type="match status" value="1"/>
</dbReference>
<name>A0AAN9V6N2_9ORTH</name>